<dbReference type="PANTHER" id="PTHR43273">
    <property type="entry name" value="ANAEROBIC SULFATASE-MATURATING ENZYME HOMOLOG ASLB-RELATED"/>
    <property type="match status" value="1"/>
</dbReference>
<dbReference type="NCBIfam" id="TIGR04261">
    <property type="entry name" value="rSAM_GlyRichRpt"/>
    <property type="match status" value="1"/>
</dbReference>
<feature type="domain" description="Radical SAM core" evidence="6">
    <location>
        <begin position="9"/>
        <end position="254"/>
    </location>
</feature>
<accession>A0ABR9WK67</accession>
<evidence type="ECO:0000256" key="3">
    <source>
        <dbReference type="ARBA" id="ARBA00022723"/>
    </source>
</evidence>
<dbReference type="Proteomes" id="UP000634134">
    <property type="component" value="Unassembled WGS sequence"/>
</dbReference>
<dbReference type="SFLD" id="SFLDG01072">
    <property type="entry name" value="dehydrogenase_like"/>
    <property type="match status" value="1"/>
</dbReference>
<dbReference type="InterPro" id="IPR026357">
    <property type="entry name" value="rSAM_SPASM_GrrM_OscB"/>
</dbReference>
<dbReference type="SFLD" id="SFLDS00029">
    <property type="entry name" value="Radical_SAM"/>
    <property type="match status" value="2"/>
</dbReference>
<dbReference type="Pfam" id="PF04055">
    <property type="entry name" value="Radical_SAM"/>
    <property type="match status" value="1"/>
</dbReference>
<organism evidence="7 8">
    <name type="scientific">Dyadobacter subterraneus</name>
    <dbReference type="NCBI Taxonomy" id="2773304"/>
    <lineage>
        <taxon>Bacteria</taxon>
        <taxon>Pseudomonadati</taxon>
        <taxon>Bacteroidota</taxon>
        <taxon>Cytophagia</taxon>
        <taxon>Cytophagales</taxon>
        <taxon>Spirosomataceae</taxon>
        <taxon>Dyadobacter</taxon>
    </lineage>
</organism>
<dbReference type="PANTHER" id="PTHR43273:SF8">
    <property type="entry name" value="RADICAL SAM DOMAIN PROTEIN"/>
    <property type="match status" value="1"/>
</dbReference>
<keyword evidence="5" id="KW-0411">Iron-sulfur</keyword>
<name>A0ABR9WK67_9BACT</name>
<dbReference type="SFLD" id="SFLDG01067">
    <property type="entry name" value="SPASM/twitch_domain_containing"/>
    <property type="match status" value="2"/>
</dbReference>
<keyword evidence="8" id="KW-1185">Reference proteome</keyword>
<evidence type="ECO:0000313" key="8">
    <source>
        <dbReference type="Proteomes" id="UP000634134"/>
    </source>
</evidence>
<proteinExistence type="predicted"/>
<comment type="caution">
    <text evidence="7">The sequence shown here is derived from an EMBL/GenBank/DDBJ whole genome shotgun (WGS) entry which is preliminary data.</text>
</comment>
<dbReference type="Pfam" id="PF13186">
    <property type="entry name" value="SPASM"/>
    <property type="match status" value="1"/>
</dbReference>
<dbReference type="InterPro" id="IPR023885">
    <property type="entry name" value="4Fe4S-binding_SPASM_dom"/>
</dbReference>
<dbReference type="SFLD" id="SFLDG01384">
    <property type="entry name" value="thioether_bond_formation_requi"/>
    <property type="match status" value="1"/>
</dbReference>
<evidence type="ECO:0000256" key="4">
    <source>
        <dbReference type="ARBA" id="ARBA00023004"/>
    </source>
</evidence>
<dbReference type="InterPro" id="IPR007197">
    <property type="entry name" value="rSAM"/>
</dbReference>
<keyword evidence="2" id="KW-0949">S-adenosyl-L-methionine</keyword>
<comment type="cofactor">
    <cofactor evidence="1">
        <name>[4Fe-4S] cluster</name>
        <dbReference type="ChEBI" id="CHEBI:49883"/>
    </cofactor>
</comment>
<dbReference type="PROSITE" id="PS51918">
    <property type="entry name" value="RADICAL_SAM"/>
    <property type="match status" value="1"/>
</dbReference>
<dbReference type="InterPro" id="IPR023867">
    <property type="entry name" value="Sulphatase_maturase_rSAM"/>
</dbReference>
<evidence type="ECO:0000256" key="5">
    <source>
        <dbReference type="ARBA" id="ARBA00023014"/>
    </source>
</evidence>
<gene>
    <name evidence="7" type="primary">grrM</name>
    <name evidence="7" type="ORF">IEE83_26860</name>
</gene>
<dbReference type="SFLD" id="SFLDG01386">
    <property type="entry name" value="main_SPASM_domain-containing"/>
    <property type="match status" value="2"/>
</dbReference>
<dbReference type="InterPro" id="IPR058240">
    <property type="entry name" value="rSAM_sf"/>
</dbReference>
<dbReference type="Gene3D" id="3.20.20.70">
    <property type="entry name" value="Aldolase class I"/>
    <property type="match status" value="1"/>
</dbReference>
<evidence type="ECO:0000256" key="1">
    <source>
        <dbReference type="ARBA" id="ARBA00001966"/>
    </source>
</evidence>
<evidence type="ECO:0000259" key="6">
    <source>
        <dbReference type="PROSITE" id="PS51918"/>
    </source>
</evidence>
<evidence type="ECO:0000256" key="2">
    <source>
        <dbReference type="ARBA" id="ARBA00022691"/>
    </source>
</evidence>
<reference evidence="8" key="1">
    <citation type="submission" date="2023-07" db="EMBL/GenBank/DDBJ databases">
        <title>Dyadobacter sp. nov 'subterranea' isolated from contaminted grondwater.</title>
        <authorList>
            <person name="Szabo I."/>
            <person name="Al-Omari J."/>
            <person name="Szerdahelyi S.G."/>
            <person name="Rado J."/>
        </authorList>
    </citation>
    <scope>NUCLEOTIDE SEQUENCE [LARGE SCALE GENOMIC DNA]</scope>
    <source>
        <strain evidence="8">UP-52</strain>
    </source>
</reference>
<dbReference type="InterPro" id="IPR013785">
    <property type="entry name" value="Aldolase_TIM"/>
</dbReference>
<dbReference type="EMBL" id="JACYGY010000002">
    <property type="protein sequence ID" value="MBE9465519.1"/>
    <property type="molecule type" value="Genomic_DNA"/>
</dbReference>
<dbReference type="NCBIfam" id="TIGR04085">
    <property type="entry name" value="rSAM_more_4Fe4S"/>
    <property type="match status" value="1"/>
</dbReference>
<dbReference type="CDD" id="cd01335">
    <property type="entry name" value="Radical_SAM"/>
    <property type="match status" value="1"/>
</dbReference>
<protein>
    <submittedName>
        <fullName evidence="7">GRRM system radical SAM/SPASM domain protein</fullName>
    </submittedName>
</protein>
<dbReference type="CDD" id="cd21109">
    <property type="entry name" value="SPASM"/>
    <property type="match status" value="1"/>
</dbReference>
<keyword evidence="3" id="KW-0479">Metal-binding</keyword>
<evidence type="ECO:0000313" key="7">
    <source>
        <dbReference type="EMBL" id="MBE9465519.1"/>
    </source>
</evidence>
<keyword evidence="4" id="KW-0408">Iron</keyword>
<dbReference type="RefSeq" id="WP_194123830.1">
    <property type="nucleotide sequence ID" value="NZ_JACYGY010000002.1"/>
</dbReference>
<dbReference type="SUPFAM" id="SSF102114">
    <property type="entry name" value="Radical SAM enzymes"/>
    <property type="match status" value="1"/>
</dbReference>
<sequence>MDEKIFLLKDIRPTSLVVFQATSFCNINCSYCYLPNRDKRNNISIETIQKTFEFLLTSGLIGERLSILWHMGEPLSAGIQFYERAFKIIDRLLPSTTKFHHSFQTNGVLLNHNWCDFIIKHKIQMGVSIDGPKFLHDKNRLCRNGLGSFDLVMNGINCLKKYQINFSTISVLSYESLSYPKEIFDFFNNLDTINSGFNVEEIEGINKTSSLQTPLAQNKIRNFYEIFYDCWEKNDKLDMMREFKKVKRYIHNFPSKFKFGQSTRRADNYPFKMLNVLYNGDLSTYSPELADIDQKFVLGNVYDTTLEEILDSEKFINLSKQVERGVSQCRDICSYFNLCGGGAPSNKYFENGTFDSTESMSCKYNTQMPIDVVLEKMENSYK</sequence>